<reference evidence="2" key="1">
    <citation type="journal article" date="2023" name="Front. Plant Sci.">
        <title>Chromosomal-level genome assembly of Melastoma candidum provides insights into trichome evolution.</title>
        <authorList>
            <person name="Zhong Y."/>
            <person name="Wu W."/>
            <person name="Sun C."/>
            <person name="Zou P."/>
            <person name="Liu Y."/>
            <person name="Dai S."/>
            <person name="Zhou R."/>
        </authorList>
    </citation>
    <scope>NUCLEOTIDE SEQUENCE [LARGE SCALE GENOMIC DNA]</scope>
</reference>
<evidence type="ECO:0000313" key="2">
    <source>
        <dbReference type="Proteomes" id="UP001057402"/>
    </source>
</evidence>
<dbReference type="EMBL" id="CM042882">
    <property type="protein sequence ID" value="KAI4383325.1"/>
    <property type="molecule type" value="Genomic_DNA"/>
</dbReference>
<dbReference type="Proteomes" id="UP001057402">
    <property type="component" value="Chromosome 3"/>
</dbReference>
<comment type="caution">
    <text evidence="1">The sequence shown here is derived from an EMBL/GenBank/DDBJ whole genome shotgun (WGS) entry which is preliminary data.</text>
</comment>
<proteinExistence type="predicted"/>
<name>A0ACB9RW56_9MYRT</name>
<organism evidence="1 2">
    <name type="scientific">Melastoma candidum</name>
    <dbReference type="NCBI Taxonomy" id="119954"/>
    <lineage>
        <taxon>Eukaryota</taxon>
        <taxon>Viridiplantae</taxon>
        <taxon>Streptophyta</taxon>
        <taxon>Embryophyta</taxon>
        <taxon>Tracheophyta</taxon>
        <taxon>Spermatophyta</taxon>
        <taxon>Magnoliopsida</taxon>
        <taxon>eudicotyledons</taxon>
        <taxon>Gunneridae</taxon>
        <taxon>Pentapetalae</taxon>
        <taxon>rosids</taxon>
        <taxon>malvids</taxon>
        <taxon>Myrtales</taxon>
        <taxon>Melastomataceae</taxon>
        <taxon>Melastomatoideae</taxon>
        <taxon>Melastomateae</taxon>
        <taxon>Melastoma</taxon>
    </lineage>
</organism>
<accession>A0ACB9RW56</accession>
<sequence>MGFRLCRETDSTDGTSADDFEGRISGVEFVGGSFEGYSSGDTTSNNLNSNGEVNASPASRFSSREAYPAETQQGSDTRYLEKGMYCYNLNGENGNGSTYELEAHTAADNTYAVNEKSSDTREFDTMEEYYKKQGIAYSQDQGVYVP</sequence>
<protein>
    <submittedName>
        <fullName evidence="1">Uncharacterized protein</fullName>
    </submittedName>
</protein>
<evidence type="ECO:0000313" key="1">
    <source>
        <dbReference type="EMBL" id="KAI4383325.1"/>
    </source>
</evidence>
<gene>
    <name evidence="1" type="ORF">MLD38_009175</name>
</gene>
<keyword evidence="2" id="KW-1185">Reference proteome</keyword>